<evidence type="ECO:0000259" key="2">
    <source>
        <dbReference type="Pfam" id="PF07853"/>
    </source>
</evidence>
<dbReference type="PANTHER" id="PTHR37810">
    <property type="entry name" value="IMMUNITY PROTEIN SDPI"/>
    <property type="match status" value="1"/>
</dbReference>
<feature type="transmembrane region" description="Helical" evidence="1">
    <location>
        <begin position="160"/>
        <end position="178"/>
    </location>
</feature>
<keyword evidence="4" id="KW-1185">Reference proteome</keyword>
<dbReference type="Pfam" id="PF07853">
    <property type="entry name" value="DUF1648"/>
    <property type="match status" value="1"/>
</dbReference>
<gene>
    <name evidence="3" type="ORF">Desgi_2523</name>
</gene>
<dbReference type="Proteomes" id="UP000013520">
    <property type="component" value="Chromosome"/>
</dbReference>
<dbReference type="InterPro" id="IPR012867">
    <property type="entry name" value="DUF1648"/>
</dbReference>
<keyword evidence="1" id="KW-1133">Transmembrane helix</keyword>
<reference evidence="3 4" key="1">
    <citation type="submission" date="2012-01" db="EMBL/GenBank/DDBJ databases">
        <title>Complete sequence of Desulfotomaculum gibsoniae DSM 7213.</title>
        <authorList>
            <consortium name="US DOE Joint Genome Institute"/>
            <person name="Lucas S."/>
            <person name="Han J."/>
            <person name="Lapidus A."/>
            <person name="Cheng J.-F."/>
            <person name="Goodwin L."/>
            <person name="Pitluck S."/>
            <person name="Peters L."/>
            <person name="Ovchinnikova G."/>
            <person name="Teshima H."/>
            <person name="Detter J.C."/>
            <person name="Han C."/>
            <person name="Tapia R."/>
            <person name="Land M."/>
            <person name="Hauser L."/>
            <person name="Kyrpides N."/>
            <person name="Ivanova N."/>
            <person name="Pagani I."/>
            <person name="Parshina S."/>
            <person name="Plugge C."/>
            <person name="Muyzer G."/>
            <person name="Kuever J."/>
            <person name="Ivanova A."/>
            <person name="Nazina T."/>
            <person name="Klenk H.-P."/>
            <person name="Brambilla E."/>
            <person name="Spring S."/>
            <person name="Stams A.F."/>
            <person name="Woyke T."/>
        </authorList>
    </citation>
    <scope>NUCLEOTIDE SEQUENCE [LARGE SCALE GENOMIC DNA]</scope>
    <source>
        <strain evidence="3 4">DSM 7213</strain>
    </source>
</reference>
<accession>R4KH39</accession>
<feature type="transmembrane region" description="Helical" evidence="1">
    <location>
        <begin position="184"/>
        <end position="206"/>
    </location>
</feature>
<dbReference type="HOGENOM" id="CLU_093038_0_0_9"/>
<feature type="transmembrane region" description="Helical" evidence="1">
    <location>
        <begin position="7"/>
        <end position="25"/>
    </location>
</feature>
<dbReference type="STRING" id="767817.Desgi_2523"/>
<feature type="transmembrane region" description="Helical" evidence="1">
    <location>
        <begin position="45"/>
        <end position="65"/>
    </location>
</feature>
<dbReference type="KEGG" id="dgi:Desgi_2523"/>
<sequence>MREDWPAILLVLASLVAGVLVYPYLPDQVPSHWNIKGEVDGYSSRLWGAYGIPLLNAGIYLLMLITPRIDPRRNNYAKFAGTYRILKIMMICFFTGLYLITVLSALGYNISMERLVPLGVSLLIIVIGNLMGKIHHNYFVGIKLPWTLANEAVWRKTHRMAAPLWVIAGLIGVVGAIIGGQTAAVLLFGGLIVAVVVPVIYSYLLYRGLEK</sequence>
<evidence type="ECO:0000313" key="3">
    <source>
        <dbReference type="EMBL" id="AGL01929.1"/>
    </source>
</evidence>
<dbReference type="GO" id="GO:0009636">
    <property type="term" value="P:response to toxic substance"/>
    <property type="evidence" value="ECO:0007669"/>
    <property type="project" value="TreeGrafter"/>
</dbReference>
<evidence type="ECO:0000313" key="4">
    <source>
        <dbReference type="Proteomes" id="UP000013520"/>
    </source>
</evidence>
<keyword evidence="1" id="KW-0472">Membrane</keyword>
<dbReference type="InterPro" id="IPR026272">
    <property type="entry name" value="SdpI"/>
</dbReference>
<dbReference type="InterPro" id="IPR025962">
    <property type="entry name" value="SdpI/YhfL"/>
</dbReference>
<organism evidence="3 4">
    <name type="scientific">Desulfoscipio gibsoniae DSM 7213</name>
    <dbReference type="NCBI Taxonomy" id="767817"/>
    <lineage>
        <taxon>Bacteria</taxon>
        <taxon>Bacillati</taxon>
        <taxon>Bacillota</taxon>
        <taxon>Clostridia</taxon>
        <taxon>Eubacteriales</taxon>
        <taxon>Desulfallaceae</taxon>
        <taxon>Desulfoscipio</taxon>
    </lineage>
</organism>
<dbReference type="PANTHER" id="PTHR37810:SF5">
    <property type="entry name" value="IMMUNITY PROTEIN SDPI"/>
    <property type="match status" value="1"/>
</dbReference>
<name>R4KH39_9FIRM</name>
<feature type="transmembrane region" description="Helical" evidence="1">
    <location>
        <begin position="85"/>
        <end position="108"/>
    </location>
</feature>
<dbReference type="Pfam" id="PF13630">
    <property type="entry name" value="SdpI"/>
    <property type="match status" value="1"/>
</dbReference>
<dbReference type="eggNOG" id="COG5658">
    <property type="taxonomic scope" value="Bacteria"/>
</dbReference>
<evidence type="ECO:0000256" key="1">
    <source>
        <dbReference type="SAM" id="Phobius"/>
    </source>
</evidence>
<dbReference type="AlphaFoldDB" id="R4KH39"/>
<feature type="domain" description="DUF1648" evidence="2">
    <location>
        <begin position="9"/>
        <end position="55"/>
    </location>
</feature>
<feature type="transmembrane region" description="Helical" evidence="1">
    <location>
        <begin position="114"/>
        <end position="132"/>
    </location>
</feature>
<dbReference type="EMBL" id="CP003273">
    <property type="protein sequence ID" value="AGL01929.1"/>
    <property type="molecule type" value="Genomic_DNA"/>
</dbReference>
<dbReference type="PIRSF" id="PIRSF038959">
    <property type="entry name" value="SdpI"/>
    <property type="match status" value="1"/>
</dbReference>
<protein>
    <submittedName>
        <fullName evidence="3">Putative integral membrane protein</fullName>
    </submittedName>
</protein>
<keyword evidence="1" id="KW-0812">Transmembrane</keyword>
<proteinExistence type="predicted"/>